<name>A0A9D3VE26_9ROSI</name>
<evidence type="ECO:0000256" key="4">
    <source>
        <dbReference type="ARBA" id="ARBA00022737"/>
    </source>
</evidence>
<comment type="subcellular location">
    <subcellularLocation>
        <location evidence="1">Secreted</location>
    </subcellularLocation>
</comment>
<dbReference type="InterPro" id="IPR038408">
    <property type="entry name" value="GNK2_sf"/>
</dbReference>
<dbReference type="InterPro" id="IPR002902">
    <property type="entry name" value="GNK2"/>
</dbReference>
<comment type="caution">
    <text evidence="7">The sequence shown here is derived from an EMBL/GenBank/DDBJ whole genome shotgun (WGS) entry which is preliminary data.</text>
</comment>
<evidence type="ECO:0000259" key="6">
    <source>
        <dbReference type="PROSITE" id="PS51473"/>
    </source>
</evidence>
<keyword evidence="2" id="KW-0964">Secreted</keyword>
<dbReference type="EMBL" id="JAIQCV010000007">
    <property type="protein sequence ID" value="KAH1081590.1"/>
    <property type="molecule type" value="Genomic_DNA"/>
</dbReference>
<dbReference type="PROSITE" id="PS51473">
    <property type="entry name" value="GNK2"/>
    <property type="match status" value="1"/>
</dbReference>
<evidence type="ECO:0000256" key="5">
    <source>
        <dbReference type="ARBA" id="ARBA00038515"/>
    </source>
</evidence>
<sequence length="162" mass="17913">MWAPVATSYGKDPDQVYGLARCTGAVGSKDCSSCIQDTSKQIRQHCLNQGNARIWFDHCFLQFSNKKMGGRVDKLSFGMDFINFEKVADTQSSHKEIELVMDKFRRHGCAKLETVVSKFVAGCNGTGHVGLISEGLCSIPGNCCWRSLHNFSSNLKGGIYYS</sequence>
<dbReference type="CDD" id="cd23509">
    <property type="entry name" value="Gnk2-like"/>
    <property type="match status" value="1"/>
</dbReference>
<evidence type="ECO:0000256" key="1">
    <source>
        <dbReference type="ARBA" id="ARBA00004613"/>
    </source>
</evidence>
<keyword evidence="3" id="KW-0732">Signal</keyword>
<dbReference type="GO" id="GO:0005576">
    <property type="term" value="C:extracellular region"/>
    <property type="evidence" value="ECO:0007669"/>
    <property type="project" value="UniProtKB-SubCell"/>
</dbReference>
<protein>
    <recommendedName>
        <fullName evidence="6">Gnk2-homologous domain-containing protein</fullName>
    </recommendedName>
</protein>
<reference evidence="7 8" key="1">
    <citation type="journal article" date="2021" name="Plant Biotechnol. J.">
        <title>Multi-omics assisted identification of the key and species-specific regulatory components of drought-tolerant mechanisms in Gossypium stocksii.</title>
        <authorList>
            <person name="Yu D."/>
            <person name="Ke L."/>
            <person name="Zhang D."/>
            <person name="Wu Y."/>
            <person name="Sun Y."/>
            <person name="Mei J."/>
            <person name="Sun J."/>
            <person name="Sun Y."/>
        </authorList>
    </citation>
    <scope>NUCLEOTIDE SEQUENCE [LARGE SCALE GENOMIC DNA]</scope>
    <source>
        <strain evidence="8">cv. E1</strain>
        <tissue evidence="7">Leaf</tissue>
    </source>
</reference>
<organism evidence="7 8">
    <name type="scientific">Gossypium stocksii</name>
    <dbReference type="NCBI Taxonomy" id="47602"/>
    <lineage>
        <taxon>Eukaryota</taxon>
        <taxon>Viridiplantae</taxon>
        <taxon>Streptophyta</taxon>
        <taxon>Embryophyta</taxon>
        <taxon>Tracheophyta</taxon>
        <taxon>Spermatophyta</taxon>
        <taxon>Magnoliopsida</taxon>
        <taxon>eudicotyledons</taxon>
        <taxon>Gunneridae</taxon>
        <taxon>Pentapetalae</taxon>
        <taxon>rosids</taxon>
        <taxon>malvids</taxon>
        <taxon>Malvales</taxon>
        <taxon>Malvaceae</taxon>
        <taxon>Malvoideae</taxon>
        <taxon>Gossypium</taxon>
    </lineage>
</organism>
<gene>
    <name evidence="7" type="ORF">J1N35_021351</name>
</gene>
<dbReference type="PANTHER" id="PTHR32411">
    <property type="entry name" value="CYSTEINE-RICH REPEAT SECRETORY PROTEIN 38-RELATED"/>
    <property type="match status" value="1"/>
</dbReference>
<proteinExistence type="inferred from homology"/>
<evidence type="ECO:0000256" key="3">
    <source>
        <dbReference type="ARBA" id="ARBA00022729"/>
    </source>
</evidence>
<dbReference type="Proteomes" id="UP000828251">
    <property type="component" value="Unassembled WGS sequence"/>
</dbReference>
<dbReference type="InterPro" id="IPR050581">
    <property type="entry name" value="CRR_secretory_protein"/>
</dbReference>
<accession>A0A9D3VE26</accession>
<comment type="similarity">
    <text evidence="5">Belongs to the cysteine-rich repeat secretory protein family.</text>
</comment>
<dbReference type="Pfam" id="PF01657">
    <property type="entry name" value="Stress-antifung"/>
    <property type="match status" value="1"/>
</dbReference>
<dbReference type="OrthoDB" id="673386at2759"/>
<dbReference type="Gene3D" id="3.30.430.20">
    <property type="entry name" value="Gnk2 domain, C-X8-C-X2-C motif"/>
    <property type="match status" value="1"/>
</dbReference>
<feature type="domain" description="Gnk2-homologous" evidence="6">
    <location>
        <begin position="1"/>
        <end position="68"/>
    </location>
</feature>
<evidence type="ECO:0000313" key="7">
    <source>
        <dbReference type="EMBL" id="KAH1081590.1"/>
    </source>
</evidence>
<dbReference type="PANTHER" id="PTHR32411:SF55">
    <property type="entry name" value="CYSTEINE-RICH REPEAT SECRETORY PROTEIN 55"/>
    <property type="match status" value="1"/>
</dbReference>
<keyword evidence="4" id="KW-0677">Repeat</keyword>
<evidence type="ECO:0000256" key="2">
    <source>
        <dbReference type="ARBA" id="ARBA00022525"/>
    </source>
</evidence>
<keyword evidence="8" id="KW-1185">Reference proteome</keyword>
<dbReference type="AlphaFoldDB" id="A0A9D3VE26"/>
<evidence type="ECO:0000313" key="8">
    <source>
        <dbReference type="Proteomes" id="UP000828251"/>
    </source>
</evidence>